<evidence type="ECO:0008006" key="4">
    <source>
        <dbReference type="Google" id="ProtNLM"/>
    </source>
</evidence>
<evidence type="ECO:0000313" key="3">
    <source>
        <dbReference type="Proteomes" id="UP001264980"/>
    </source>
</evidence>
<gene>
    <name evidence="2" type="ORF">J2W84_004734</name>
</gene>
<dbReference type="RefSeq" id="WP_309988198.1">
    <property type="nucleotide sequence ID" value="NZ_JAVDTI010000005.1"/>
</dbReference>
<dbReference type="Proteomes" id="UP001264980">
    <property type="component" value="Unassembled WGS sequence"/>
</dbReference>
<sequence length="233" mass="25766">MKILKGLLIILLLNATSTHAQYTSPIAGGVDVGASLGSNSWAPSIMYHEEIGSQRLPWLRIGVGFRAWGLYGGRANLYTERIAGVKDYLEYRDVSVNGLSFIAGVNVSFWKLDIGVNTDLIGLTYGSKRHGYYEKNVPTNGTGVPNYNQWLASKPTLFNALPLALRRNTGQSEAFVRLMATRRVGVKLGYTYTRLTYTTKKSDGFNVYLDNNQRHVSKLYGLPYVALAFGLGN</sequence>
<keyword evidence="1" id="KW-0732">Signal</keyword>
<evidence type="ECO:0000313" key="2">
    <source>
        <dbReference type="EMBL" id="MDR6807680.1"/>
    </source>
</evidence>
<proteinExistence type="predicted"/>
<dbReference type="EMBL" id="JAVDTI010000005">
    <property type="protein sequence ID" value="MDR6807680.1"/>
    <property type="molecule type" value="Genomic_DNA"/>
</dbReference>
<reference evidence="2 3" key="1">
    <citation type="submission" date="2023-07" db="EMBL/GenBank/DDBJ databases">
        <title>Sorghum-associated microbial communities from plants grown in Nebraska, USA.</title>
        <authorList>
            <person name="Schachtman D."/>
        </authorList>
    </citation>
    <scope>NUCLEOTIDE SEQUENCE [LARGE SCALE GENOMIC DNA]</scope>
    <source>
        <strain evidence="2 3">BE57</strain>
    </source>
</reference>
<protein>
    <recommendedName>
        <fullName evidence="4">Outer membrane protein beta-barrel domain-containing protein</fullName>
    </recommendedName>
</protein>
<name>A0ABU1R3Y8_9BACT</name>
<organism evidence="2 3">
    <name type="scientific">Dyadobacter fermentans</name>
    <dbReference type="NCBI Taxonomy" id="94254"/>
    <lineage>
        <taxon>Bacteria</taxon>
        <taxon>Pseudomonadati</taxon>
        <taxon>Bacteroidota</taxon>
        <taxon>Cytophagia</taxon>
        <taxon>Cytophagales</taxon>
        <taxon>Spirosomataceae</taxon>
        <taxon>Dyadobacter</taxon>
    </lineage>
</organism>
<evidence type="ECO:0000256" key="1">
    <source>
        <dbReference type="SAM" id="SignalP"/>
    </source>
</evidence>
<feature type="chain" id="PRO_5045212763" description="Outer membrane protein beta-barrel domain-containing protein" evidence="1">
    <location>
        <begin position="21"/>
        <end position="233"/>
    </location>
</feature>
<feature type="signal peptide" evidence="1">
    <location>
        <begin position="1"/>
        <end position="20"/>
    </location>
</feature>
<comment type="caution">
    <text evidence="2">The sequence shown here is derived from an EMBL/GenBank/DDBJ whole genome shotgun (WGS) entry which is preliminary data.</text>
</comment>
<accession>A0ABU1R3Y8</accession>
<keyword evidence="3" id="KW-1185">Reference proteome</keyword>